<name>A0ABM5QKS0_9CORY</name>
<evidence type="ECO:0000256" key="2">
    <source>
        <dbReference type="ARBA" id="ARBA00022618"/>
    </source>
</evidence>
<keyword evidence="6 7" id="KW-0131">Cell cycle</keyword>
<accession>A0ABM5QKS0</accession>
<feature type="region of interest" description="Disordered" evidence="8">
    <location>
        <begin position="1"/>
        <end position="27"/>
    </location>
</feature>
<protein>
    <recommendedName>
        <fullName evidence="7">Cell division protein CrgA</fullName>
    </recommendedName>
</protein>
<feature type="compositionally biased region" description="Polar residues" evidence="8">
    <location>
        <begin position="7"/>
        <end position="24"/>
    </location>
</feature>
<evidence type="ECO:0000256" key="3">
    <source>
        <dbReference type="ARBA" id="ARBA00022692"/>
    </source>
</evidence>
<dbReference type="Proteomes" id="UP000028504">
    <property type="component" value="Chromosome"/>
</dbReference>
<gene>
    <name evidence="7" type="primary">crgA</name>
    <name evidence="9" type="ORF">CATYP_00165</name>
</gene>
<dbReference type="InterPro" id="IPR009619">
    <property type="entry name" value="CrgA"/>
</dbReference>
<proteinExistence type="inferred from homology"/>
<evidence type="ECO:0000256" key="7">
    <source>
        <dbReference type="HAMAP-Rule" id="MF_00631"/>
    </source>
</evidence>
<keyword evidence="4 7" id="KW-1133">Transmembrane helix</keyword>
<evidence type="ECO:0000256" key="5">
    <source>
        <dbReference type="ARBA" id="ARBA00023136"/>
    </source>
</evidence>
<keyword evidence="3 7" id="KW-0812">Transmembrane</keyword>
<keyword evidence="10" id="KW-1185">Reference proteome</keyword>
<evidence type="ECO:0000256" key="4">
    <source>
        <dbReference type="ARBA" id="ARBA00022989"/>
    </source>
</evidence>
<feature type="transmembrane region" description="Helical" evidence="7">
    <location>
        <begin position="37"/>
        <end position="60"/>
    </location>
</feature>
<evidence type="ECO:0000313" key="10">
    <source>
        <dbReference type="Proteomes" id="UP000028504"/>
    </source>
</evidence>
<keyword evidence="1 7" id="KW-1003">Cell membrane</keyword>
<comment type="function">
    <text evidence="7">Involved in cell division.</text>
</comment>
<evidence type="ECO:0000313" key="9">
    <source>
        <dbReference type="EMBL" id="AIG63384.1"/>
    </source>
</evidence>
<sequence length="93" mass="10078">MPKAKITKSQPLAPSSAGTGQAANRTPVKINTGGTPVWYKAIMFGLMLIGLAWLVVNYLAGQHIPLMNELGPWNFAIGFGFFIVGLLMTMGWR</sequence>
<organism evidence="9 10">
    <name type="scientific">Corynebacterium atypicum</name>
    <dbReference type="NCBI Taxonomy" id="191610"/>
    <lineage>
        <taxon>Bacteria</taxon>
        <taxon>Bacillati</taxon>
        <taxon>Actinomycetota</taxon>
        <taxon>Actinomycetes</taxon>
        <taxon>Mycobacteriales</taxon>
        <taxon>Corynebacteriaceae</taxon>
        <taxon>Corynebacterium</taxon>
    </lineage>
</organism>
<reference evidence="9 10" key="1">
    <citation type="submission" date="2014-07" db="EMBL/GenBank/DDBJ databases">
        <title>Complete genome sequence of Corynebacterium atypicum DSM 44849: identifiction of the mycolic acid biosynthesis genes.</title>
        <authorList>
            <person name="Tippelt A."/>
            <person name="Mollmann S."/>
            <person name="Albersmeier A."/>
            <person name="Jaenicke S."/>
            <person name="Ruckert C."/>
            <person name="Tauch A."/>
        </authorList>
    </citation>
    <scope>NUCLEOTIDE SEQUENCE [LARGE SCALE GENOMIC DNA]</scope>
    <source>
        <strain evidence="9 10">R2070</strain>
    </source>
</reference>
<dbReference type="RefSeq" id="WP_038603928.1">
    <property type="nucleotide sequence ID" value="NZ_CP008944.1"/>
</dbReference>
<dbReference type="HAMAP" id="MF_00631">
    <property type="entry name" value="CrgA"/>
    <property type="match status" value="1"/>
</dbReference>
<feature type="transmembrane region" description="Helical" evidence="7">
    <location>
        <begin position="72"/>
        <end position="92"/>
    </location>
</feature>
<dbReference type="NCBIfam" id="NF001194">
    <property type="entry name" value="PRK00159.1"/>
    <property type="match status" value="1"/>
</dbReference>
<dbReference type="EMBL" id="CP008944">
    <property type="protein sequence ID" value="AIG63384.1"/>
    <property type="molecule type" value="Genomic_DNA"/>
</dbReference>
<evidence type="ECO:0000256" key="6">
    <source>
        <dbReference type="ARBA" id="ARBA00023306"/>
    </source>
</evidence>
<keyword evidence="2 7" id="KW-0132">Cell division</keyword>
<comment type="subcellular location">
    <subcellularLocation>
        <location evidence="7">Cell membrane</location>
        <topology evidence="7">Multi-pass membrane protein</topology>
    </subcellularLocation>
</comment>
<evidence type="ECO:0000256" key="8">
    <source>
        <dbReference type="SAM" id="MobiDB-lite"/>
    </source>
</evidence>
<comment type="similarity">
    <text evidence="7">Belongs to the CrgA family.</text>
</comment>
<evidence type="ECO:0000256" key="1">
    <source>
        <dbReference type="ARBA" id="ARBA00022475"/>
    </source>
</evidence>
<keyword evidence="5 7" id="KW-0472">Membrane</keyword>
<dbReference type="Pfam" id="PF06781">
    <property type="entry name" value="CrgA"/>
    <property type="match status" value="1"/>
</dbReference>